<dbReference type="RefSeq" id="WP_186376304.1">
    <property type="nucleotide sequence ID" value="NZ_LR214317.1"/>
</dbReference>
<sequence length="46" mass="5410">MSETNEAQSWLFSIEPYDEESLSHFLGRFRRRNYLSPSALAGLKQF</sequence>
<accession>A0A563W0Q0</accession>
<evidence type="ECO:0000313" key="1">
    <source>
        <dbReference type="EMBL" id="VEP17292.1"/>
    </source>
</evidence>
<organism evidence="1 2">
    <name type="scientific">Hyella patelloides LEGE 07179</name>
    <dbReference type="NCBI Taxonomy" id="945734"/>
    <lineage>
        <taxon>Bacteria</taxon>
        <taxon>Bacillati</taxon>
        <taxon>Cyanobacteriota</taxon>
        <taxon>Cyanophyceae</taxon>
        <taxon>Pleurocapsales</taxon>
        <taxon>Hyellaceae</taxon>
        <taxon>Hyella</taxon>
    </lineage>
</organism>
<proteinExistence type="predicted"/>
<protein>
    <submittedName>
        <fullName evidence="1">Uncharacterized protein</fullName>
    </submittedName>
</protein>
<keyword evidence="2" id="KW-1185">Reference proteome</keyword>
<name>A0A563W0Q0_9CYAN</name>
<reference evidence="1 2" key="1">
    <citation type="submission" date="2019-01" db="EMBL/GenBank/DDBJ databases">
        <authorList>
            <person name="Brito A."/>
        </authorList>
    </citation>
    <scope>NUCLEOTIDE SEQUENCE [LARGE SCALE GENOMIC DNA]</scope>
    <source>
        <strain evidence="1">1</strain>
    </source>
</reference>
<gene>
    <name evidence="1" type="ORF">H1P_5830001</name>
</gene>
<evidence type="ECO:0000313" key="2">
    <source>
        <dbReference type="Proteomes" id="UP000320055"/>
    </source>
</evidence>
<dbReference type="Proteomes" id="UP000320055">
    <property type="component" value="Unassembled WGS sequence"/>
</dbReference>
<dbReference type="AlphaFoldDB" id="A0A563W0Q0"/>
<dbReference type="EMBL" id="CAACVJ010000538">
    <property type="protein sequence ID" value="VEP17292.1"/>
    <property type="molecule type" value="Genomic_DNA"/>
</dbReference>